<evidence type="ECO:0000313" key="3">
    <source>
        <dbReference type="Proteomes" id="UP000447873"/>
    </source>
</evidence>
<sequence length="462" mass="50613">MRPTANTFSYAYLDSPVPSGTFNTNLNLPSSTTLSAKKEEMKRLMPARQGGTMEMEMESSDLRNADRVPGFGAAEAVRESVVDDATMGFVRGANEDAERRGGERKESLRGFAGSGKAWRVKKGGQRWGEGKAVVDDVSGGKKRSLKAKHEGMLKRKFEGVESDDDGDALEPSPAHSASPSEDEAPHDDDYDPKGKGKAKKSGARKSTKKTPKNGDSKPTKTEKGKTTKKAKVQATKLNCHPPTESDEDEAKENIPPPSNYLNPQFQRSKNPRAAGFLVAVKLQDQEDDGMPSQIPTQTPLIAASTPQYTALCRLHVSMEYSLFIKTIAAKFSITDDEQIGRLVPSLRWLHTPVSNPSNFRVYRHTWSIQIGEENVSDVLEWLEMRGGEAYVSVLLMGGERSLVAGTTRVKPGESLELEAKLEETEGEEMAEDEDECHGVYYDMSSNSESEPELDASHPPATS</sequence>
<feature type="region of interest" description="Disordered" evidence="1">
    <location>
        <begin position="93"/>
        <end position="267"/>
    </location>
</feature>
<proteinExistence type="predicted"/>
<reference evidence="2 3" key="1">
    <citation type="submission" date="2018-12" db="EMBL/GenBank/DDBJ databases">
        <title>Venturia inaequalis Genome Resource.</title>
        <authorList>
            <person name="Lichtner F.J."/>
        </authorList>
    </citation>
    <scope>NUCLEOTIDE SEQUENCE [LARGE SCALE GENOMIC DNA]</scope>
    <source>
        <strain evidence="2 3">120213</strain>
    </source>
</reference>
<feature type="compositionally biased region" description="Basic and acidic residues" evidence="1">
    <location>
        <begin position="93"/>
        <end position="108"/>
    </location>
</feature>
<dbReference type="Proteomes" id="UP000447873">
    <property type="component" value="Unassembled WGS sequence"/>
</dbReference>
<feature type="region of interest" description="Disordered" evidence="1">
    <location>
        <begin position="441"/>
        <end position="462"/>
    </location>
</feature>
<comment type="caution">
    <text evidence="2">The sequence shown here is derived from an EMBL/GenBank/DDBJ whole genome shotgun (WGS) entry which is preliminary data.</text>
</comment>
<organism evidence="2 3">
    <name type="scientific">Venturia inaequalis</name>
    <name type="common">Apple scab fungus</name>
    <dbReference type="NCBI Taxonomy" id="5025"/>
    <lineage>
        <taxon>Eukaryota</taxon>
        <taxon>Fungi</taxon>
        <taxon>Dikarya</taxon>
        <taxon>Ascomycota</taxon>
        <taxon>Pezizomycotina</taxon>
        <taxon>Dothideomycetes</taxon>
        <taxon>Pleosporomycetidae</taxon>
        <taxon>Venturiales</taxon>
        <taxon>Venturiaceae</taxon>
        <taxon>Venturia</taxon>
    </lineage>
</organism>
<feature type="compositionally biased region" description="Basic and acidic residues" evidence="1">
    <location>
        <begin position="147"/>
        <end position="159"/>
    </location>
</feature>
<dbReference type="EMBL" id="WNWS01000012">
    <property type="protein sequence ID" value="KAE9987990.1"/>
    <property type="molecule type" value="Genomic_DNA"/>
</dbReference>
<name>A0A8H3VHC8_VENIN</name>
<feature type="compositionally biased region" description="Acidic residues" evidence="1">
    <location>
        <begin position="180"/>
        <end position="190"/>
    </location>
</feature>
<accession>A0A8H3VHC8</accession>
<dbReference type="AlphaFoldDB" id="A0A8H3VHC8"/>
<feature type="compositionally biased region" description="Low complexity" evidence="1">
    <location>
        <begin position="169"/>
        <end position="179"/>
    </location>
</feature>
<feature type="compositionally biased region" description="Basic residues" evidence="1">
    <location>
        <begin position="195"/>
        <end position="211"/>
    </location>
</feature>
<feature type="compositionally biased region" description="Basic and acidic residues" evidence="1">
    <location>
        <begin position="212"/>
        <end position="225"/>
    </location>
</feature>
<protein>
    <submittedName>
        <fullName evidence="2">Uncharacterized protein</fullName>
    </submittedName>
</protein>
<evidence type="ECO:0000313" key="2">
    <source>
        <dbReference type="EMBL" id="KAE9987990.1"/>
    </source>
</evidence>
<evidence type="ECO:0000256" key="1">
    <source>
        <dbReference type="SAM" id="MobiDB-lite"/>
    </source>
</evidence>
<gene>
    <name evidence="2" type="ORF">EG328_000934</name>
</gene>